<name>A0ABW0W595_9BACL</name>
<comment type="caution">
    <text evidence="1">The sequence shown here is derived from an EMBL/GenBank/DDBJ whole genome shotgun (WGS) entry which is preliminary data.</text>
</comment>
<protein>
    <submittedName>
        <fullName evidence="1">DUF5696 domain-containing protein</fullName>
    </submittedName>
</protein>
<dbReference type="Pfam" id="PF18952">
    <property type="entry name" value="DUF5696"/>
    <property type="match status" value="1"/>
</dbReference>
<evidence type="ECO:0000313" key="1">
    <source>
        <dbReference type="EMBL" id="MFC5651911.1"/>
    </source>
</evidence>
<dbReference type="InterPro" id="IPR043751">
    <property type="entry name" value="DUF5696"/>
</dbReference>
<dbReference type="RefSeq" id="WP_379190545.1">
    <property type="nucleotide sequence ID" value="NZ_JBHSOW010000082.1"/>
</dbReference>
<keyword evidence="2" id="KW-1185">Reference proteome</keyword>
<gene>
    <name evidence="1" type="ORF">ACFPYJ_22865</name>
</gene>
<organism evidence="1 2">
    <name type="scientific">Paenibacillus solisilvae</name>
    <dbReference type="NCBI Taxonomy" id="2486751"/>
    <lineage>
        <taxon>Bacteria</taxon>
        <taxon>Bacillati</taxon>
        <taxon>Bacillota</taxon>
        <taxon>Bacilli</taxon>
        <taxon>Bacillales</taxon>
        <taxon>Paenibacillaceae</taxon>
        <taxon>Paenibacillus</taxon>
    </lineage>
</organism>
<proteinExistence type="predicted"/>
<reference evidence="2" key="1">
    <citation type="journal article" date="2019" name="Int. J. Syst. Evol. Microbiol.">
        <title>The Global Catalogue of Microorganisms (GCM) 10K type strain sequencing project: providing services to taxonomists for standard genome sequencing and annotation.</title>
        <authorList>
            <consortium name="The Broad Institute Genomics Platform"/>
            <consortium name="The Broad Institute Genome Sequencing Center for Infectious Disease"/>
            <person name="Wu L."/>
            <person name="Ma J."/>
        </authorList>
    </citation>
    <scope>NUCLEOTIDE SEQUENCE [LARGE SCALE GENOMIC DNA]</scope>
    <source>
        <strain evidence="2">CGMCC 1.3240</strain>
    </source>
</reference>
<evidence type="ECO:0000313" key="2">
    <source>
        <dbReference type="Proteomes" id="UP001596047"/>
    </source>
</evidence>
<dbReference type="EMBL" id="JBHSOW010000082">
    <property type="protein sequence ID" value="MFC5651911.1"/>
    <property type="molecule type" value="Genomic_DNA"/>
</dbReference>
<sequence>MKLKLKKFIGISIVFGLVVTGAGTLVIVNKQEGNDTQTLLTGTVKKPPSNAASSSTPVQAAFEAKEGSVPGMEKAAENDTLALYMNKTTAELAVYDKRSGHVWYTNPQDRDQDAKASAFEKQGLASQLSLQFSDAAGNSKTFLSFNDAVDKKQFKVNLVSGGVQIEYTLGDLTAGIDALPKVITKERLDLFMAKIKKTDAEYVYRKYQIDASKTIYTRFDSSLKSNVALLRVTEAFKEAGYTAEDLAADNKANQAGNGADNAKPVFTVPVQYVLDGENLVAAIKTSELKEPSNYTISDINMLPYFSAGGLKDKGYMLVPDGSGSLIYLNNGKFSDDIYSQPVYGADEAIRKRTKPQNAEGIKLPVFGIKTGENAMYGIIEKGAALANINAEVSGRTNSYNYVYGSFTIRSWDELPMSNGQTFNYVPIVQLEKANAELSIRYGFLYGDDASYAGIAKTYQHYLVNTAGMKKTEGQEDVPFYVDIIGDIPKRKSILGIPYEAMEPLTTFSQAKQIAEEMKDNGIGNVRMRYLGWFNDGVNHELPDDISVDRKLGGRSGLEELNTYLKDNGAALYPDASFLTVYHDTWGFSPSKDASRYITRQIIEKYPYDPAYMRMNVNLGTNWLLSPAKLPSIVKGFISDYKDLDLNGLSLRDMGKGLDPDYQVSAIVNRQQSANIVTDEMGKLAKAAPDLLVSGGNAYSLGVAKHIVDAPLTDTQFNITDETVPFYQMVLHGYVSYTGKPFNLADSQDVRVNMLKALEYGSNIRFTWTYADASEVKETIFNNLYSVQYKPWLKDAASVYEEINAALKDVQNERMTSHTMLQEGVYATSYESGKTIVVNYTNEAVEAAGQSVSPMGYALLQQPLTDAGRGSRS</sequence>
<dbReference type="Proteomes" id="UP001596047">
    <property type="component" value="Unassembled WGS sequence"/>
</dbReference>
<accession>A0ABW0W595</accession>